<evidence type="ECO:0000313" key="4">
    <source>
        <dbReference type="Proteomes" id="UP001161247"/>
    </source>
</evidence>
<protein>
    <submittedName>
        <fullName evidence="3">OLC1v1022493C1</fullName>
    </submittedName>
</protein>
<organism evidence="3 4">
    <name type="scientific">Oldenlandia corymbosa var. corymbosa</name>
    <dbReference type="NCBI Taxonomy" id="529605"/>
    <lineage>
        <taxon>Eukaryota</taxon>
        <taxon>Viridiplantae</taxon>
        <taxon>Streptophyta</taxon>
        <taxon>Embryophyta</taxon>
        <taxon>Tracheophyta</taxon>
        <taxon>Spermatophyta</taxon>
        <taxon>Magnoliopsida</taxon>
        <taxon>eudicotyledons</taxon>
        <taxon>Gunneridae</taxon>
        <taxon>Pentapetalae</taxon>
        <taxon>asterids</taxon>
        <taxon>lamiids</taxon>
        <taxon>Gentianales</taxon>
        <taxon>Rubiaceae</taxon>
        <taxon>Rubioideae</taxon>
        <taxon>Spermacoceae</taxon>
        <taxon>Hedyotis-Oldenlandia complex</taxon>
        <taxon>Oldenlandia</taxon>
    </lineage>
</organism>
<dbReference type="Gene3D" id="3.60.20.10">
    <property type="entry name" value="Glutamine Phosphoribosylpyrophosphate, subunit 1, domain 1"/>
    <property type="match status" value="1"/>
</dbReference>
<dbReference type="AlphaFoldDB" id="A0AAV1BZB7"/>
<keyword evidence="1" id="KW-0175">Coiled coil</keyword>
<dbReference type="EMBL" id="OX459118">
    <property type="protein sequence ID" value="CAI9088218.1"/>
    <property type="molecule type" value="Genomic_DNA"/>
</dbReference>
<dbReference type="InterPro" id="IPR001353">
    <property type="entry name" value="Proteasome_sua/b"/>
</dbReference>
<evidence type="ECO:0000256" key="2">
    <source>
        <dbReference type="SAM" id="MobiDB-lite"/>
    </source>
</evidence>
<dbReference type="GO" id="GO:0005839">
    <property type="term" value="C:proteasome core complex"/>
    <property type="evidence" value="ECO:0007669"/>
    <property type="project" value="InterPro"/>
</dbReference>
<dbReference type="Proteomes" id="UP001161247">
    <property type="component" value="Chromosome 1"/>
</dbReference>
<keyword evidence="4" id="KW-1185">Reference proteome</keyword>
<feature type="coiled-coil region" evidence="1">
    <location>
        <begin position="160"/>
        <end position="187"/>
    </location>
</feature>
<accession>A0AAV1BZB7</accession>
<evidence type="ECO:0000256" key="1">
    <source>
        <dbReference type="SAM" id="Coils"/>
    </source>
</evidence>
<gene>
    <name evidence="3" type="ORF">OLC1_LOCUS844</name>
</gene>
<reference evidence="3" key="1">
    <citation type="submission" date="2023-03" db="EMBL/GenBank/DDBJ databases">
        <authorList>
            <person name="Julca I."/>
        </authorList>
    </citation>
    <scope>NUCLEOTIDE SEQUENCE</scope>
</reference>
<feature type="compositionally biased region" description="Basic and acidic residues" evidence="2">
    <location>
        <begin position="112"/>
        <end position="122"/>
    </location>
</feature>
<name>A0AAV1BZB7_OLDCO</name>
<dbReference type="InterPro" id="IPR029055">
    <property type="entry name" value="Ntn_hydrolases_N"/>
</dbReference>
<feature type="compositionally biased region" description="Basic residues" evidence="2">
    <location>
        <begin position="127"/>
        <end position="136"/>
    </location>
</feature>
<dbReference type="Pfam" id="PF00227">
    <property type="entry name" value="Proteasome"/>
    <property type="match status" value="1"/>
</dbReference>
<evidence type="ECO:0000313" key="3">
    <source>
        <dbReference type="EMBL" id="CAI9088218.1"/>
    </source>
</evidence>
<feature type="region of interest" description="Disordered" evidence="2">
    <location>
        <begin position="112"/>
        <end position="150"/>
    </location>
</feature>
<dbReference type="GO" id="GO:0051603">
    <property type="term" value="P:proteolysis involved in protein catabolic process"/>
    <property type="evidence" value="ECO:0007669"/>
    <property type="project" value="InterPro"/>
</dbReference>
<sequence>MAAQLEDKYKGTIYGIEEDGTPCFRPPTSYAEGLSKHPHYVIHIREGGQIVNPESINPEQVTAGLIRDYEPYADGEEEPDDEGPPTFAFVYKDGRILLAANHPRCGIKPVKAEKNPVVEKKPAAPAAKKKAPKRKSATTAGPSESTQLPQNVTALNSHILATISGKLESSESMLKRLKDEMKKKKKGGRISVVEVTRLMANILAKRCEVGLIAGWDDKGAGLYRVDGMGVVIKGNRFASGSGLRMTYFNMRSHGGFSQWDTEMAAKAIIHVANRTRKGQVKNCEWPLTGVHGEGFASLYLVGSEGWEIAEDGEMDIKKRVKRCGFRRSGLHGEYVFV</sequence>
<proteinExistence type="predicted"/>
<dbReference type="SUPFAM" id="SSF56235">
    <property type="entry name" value="N-terminal nucleophile aminohydrolases (Ntn hydrolases)"/>
    <property type="match status" value="1"/>
</dbReference>
<feature type="compositionally biased region" description="Polar residues" evidence="2">
    <location>
        <begin position="141"/>
        <end position="150"/>
    </location>
</feature>